<feature type="compositionally biased region" description="Basic and acidic residues" evidence="3">
    <location>
        <begin position="267"/>
        <end position="280"/>
    </location>
</feature>
<protein>
    <submittedName>
        <fullName evidence="4">Uncharacterized protein</fullName>
    </submittedName>
</protein>
<dbReference type="InterPro" id="IPR050216">
    <property type="entry name" value="LRR_domain-containing"/>
</dbReference>
<dbReference type="Proteomes" id="UP001174936">
    <property type="component" value="Unassembled WGS sequence"/>
</dbReference>
<feature type="region of interest" description="Disordered" evidence="3">
    <location>
        <begin position="412"/>
        <end position="433"/>
    </location>
</feature>
<evidence type="ECO:0000256" key="2">
    <source>
        <dbReference type="ARBA" id="ARBA00022737"/>
    </source>
</evidence>
<gene>
    <name evidence="4" type="ORF">B0T16DRAFT_493694</name>
</gene>
<dbReference type="EMBL" id="JAULSV010000004">
    <property type="protein sequence ID" value="KAK0646785.1"/>
    <property type="molecule type" value="Genomic_DNA"/>
</dbReference>
<organism evidence="4 5">
    <name type="scientific">Cercophora newfieldiana</name>
    <dbReference type="NCBI Taxonomy" id="92897"/>
    <lineage>
        <taxon>Eukaryota</taxon>
        <taxon>Fungi</taxon>
        <taxon>Dikarya</taxon>
        <taxon>Ascomycota</taxon>
        <taxon>Pezizomycotina</taxon>
        <taxon>Sordariomycetes</taxon>
        <taxon>Sordariomycetidae</taxon>
        <taxon>Sordariales</taxon>
        <taxon>Lasiosphaeriaceae</taxon>
        <taxon>Cercophora</taxon>
    </lineage>
</organism>
<accession>A0AA39Y953</accession>
<dbReference type="GO" id="GO:0005737">
    <property type="term" value="C:cytoplasm"/>
    <property type="evidence" value="ECO:0007669"/>
    <property type="project" value="TreeGrafter"/>
</dbReference>
<dbReference type="InterPro" id="IPR032675">
    <property type="entry name" value="LRR_dom_sf"/>
</dbReference>
<sequence length="1308" mass="145726">MSNPGLPPDLPPFLTNYLAQPEGHEVHQHVPPVLPRKGPLSPAQLVSLAQELISESIARDEEARQMEILTSTSRDSEPLDISLDLSRKQVGEVPEEFIDVTKDMVHRLALSQNSLETLPARFSEYSVLRYLNIRRNNFTALPLSVCDITTLEILDVSRNQLIGLPPEIAKLHLLKVLAVHDNAIEELPLSIAEMDNLQILKLNGNPIIFPPPNILGPYGQKLMEVEELPMTLRIKKYFKGLRAQMAAQTDSGYETLRQSGTASDGDNGWKDAGSGHRQADEGDTATVYSDSSSLSPLDQDDYVRDLAIELLKHAAIDASDPESLKRVSSALPELLRAFALKLGYQASSQFQRDVMFFVHKRRKQIAAAFDKQRLLEEELDEAMSVKSEISSQDGMSPREKMSFWYSRFTDPDGEEPDAAPVIDQDDEDDEGEGETMVQQVYRDFLLGAPAYHWLQEMVRREVNLDFSRADAFHKVRNEIARALETPGTRKISRKSSPESCSARFHVEWQPLGFLEQQAYSETNVDAIQRAITLTGDVDDAQALTCRQYLCQTWPSTGELMLDILKAVVDRSKDGAYELESEVADFLRFSLQDGSQVRARRSSHSFILEMDGPADSIVEIGEQLAWLSAALCPVNHAAESGLFLVSPRVSTSLDISHASSKPLPVFTIQHAIQQSHARRLAPGQCWHNMFRRPVLVQGYPTRRKCQTSLGLEIPLNMMAGLVREDQAAEFDRSIFIKGFSAMLVSMKQMHDVILWHYLYNPEGERISYLDYEGNTESQVDIQMLGRARHVVGWCSDTKYYAGAADADFKIGGSGLPPPHPGCLLEKVVISGGQVITGGAQFAVGTRDIPLHITREGHIPRLKWLATKFVVFWDEAEKRGWLVNGTSALLHSVRASLELDREGDFAFLCAFDPNRMTEPSETHKPNSSFRVLTDAGNMNLEVFPGVVTSTHHERTIPRTGTSVEDVLREETTTYRVHHRFDEHYRNLEKMIEHQTRIAGRNGINMKVRIRKHLEGWDFIDVVEGRDLEPRVATLHALGYGWVDLIRTIKAPVLFGRGFGDMICATDNGTESCREWSRVPKGRYYLTTSVWDLARVIRLFGDIGAKPLKMCDELVWYCPDDLFEPCPCRQRSAKGFMKKAILSKHSDPAQILYPAKSRHLVLPSSTPNRFDSKTHEGGAVIWGHSIHSRFAYGETGDPEECDPTPLAEDSLEPGSAVDSGLGPSLSSSVAGGTSRSGASPPSGFRDALRSPSSVFRALETTLRGVGQRSESAEEASSLEDDGLSGGSSAGVSAGVSGQYHRNLRREKRRFG</sequence>
<feature type="region of interest" description="Disordered" evidence="3">
    <location>
        <begin position="1190"/>
        <end position="1308"/>
    </location>
</feature>
<dbReference type="InterPro" id="IPR001611">
    <property type="entry name" value="Leu-rich_rpt"/>
</dbReference>
<dbReference type="Gene3D" id="3.80.10.10">
    <property type="entry name" value="Ribonuclease Inhibitor"/>
    <property type="match status" value="1"/>
</dbReference>
<feature type="region of interest" description="Disordered" evidence="3">
    <location>
        <begin position="256"/>
        <end position="293"/>
    </location>
</feature>
<dbReference type="SUPFAM" id="SSF52058">
    <property type="entry name" value="L domain-like"/>
    <property type="match status" value="1"/>
</dbReference>
<reference evidence="4" key="1">
    <citation type="submission" date="2023-06" db="EMBL/GenBank/DDBJ databases">
        <title>Genome-scale phylogeny and comparative genomics of the fungal order Sordariales.</title>
        <authorList>
            <consortium name="Lawrence Berkeley National Laboratory"/>
            <person name="Hensen N."/>
            <person name="Bonometti L."/>
            <person name="Westerberg I."/>
            <person name="Brannstrom I.O."/>
            <person name="Guillou S."/>
            <person name="Cros-Aarteil S."/>
            <person name="Calhoun S."/>
            <person name="Haridas S."/>
            <person name="Kuo A."/>
            <person name="Mondo S."/>
            <person name="Pangilinan J."/>
            <person name="Riley R."/>
            <person name="Labutti K."/>
            <person name="Andreopoulos B."/>
            <person name="Lipzen A."/>
            <person name="Chen C."/>
            <person name="Yanf M."/>
            <person name="Daum C."/>
            <person name="Ng V."/>
            <person name="Clum A."/>
            <person name="Steindorff A."/>
            <person name="Ohm R."/>
            <person name="Martin F."/>
            <person name="Silar P."/>
            <person name="Natvig D."/>
            <person name="Lalanne C."/>
            <person name="Gautier V."/>
            <person name="Ament-Velasquez S.L."/>
            <person name="Kruys A."/>
            <person name="Hutchinson M.I."/>
            <person name="Powell A.J."/>
            <person name="Barry K."/>
            <person name="Miller A.N."/>
            <person name="Grigoriev I.V."/>
            <person name="Debuchy R."/>
            <person name="Gladieux P."/>
            <person name="Thoren M.H."/>
            <person name="Johannesson H."/>
        </authorList>
    </citation>
    <scope>NUCLEOTIDE SEQUENCE</scope>
    <source>
        <strain evidence="4">SMH2532-1</strain>
    </source>
</reference>
<name>A0AA39Y953_9PEZI</name>
<comment type="caution">
    <text evidence="4">The sequence shown here is derived from an EMBL/GenBank/DDBJ whole genome shotgun (WGS) entry which is preliminary data.</text>
</comment>
<keyword evidence="2" id="KW-0677">Repeat</keyword>
<dbReference type="PANTHER" id="PTHR48051">
    <property type="match status" value="1"/>
</dbReference>
<evidence type="ECO:0000256" key="1">
    <source>
        <dbReference type="ARBA" id="ARBA00022614"/>
    </source>
</evidence>
<keyword evidence="1" id="KW-0433">Leucine-rich repeat</keyword>
<evidence type="ECO:0000313" key="5">
    <source>
        <dbReference type="Proteomes" id="UP001174936"/>
    </source>
</evidence>
<evidence type="ECO:0000313" key="4">
    <source>
        <dbReference type="EMBL" id="KAK0646785.1"/>
    </source>
</evidence>
<feature type="compositionally biased region" description="Basic residues" evidence="3">
    <location>
        <begin position="1298"/>
        <end position="1308"/>
    </location>
</feature>
<evidence type="ECO:0000256" key="3">
    <source>
        <dbReference type="SAM" id="MobiDB-lite"/>
    </source>
</evidence>
<dbReference type="PANTHER" id="PTHR48051:SF46">
    <property type="entry name" value="LEUCINE RICH REPEAT-CONTAINING DOMAIN PROTEIN"/>
    <property type="match status" value="1"/>
</dbReference>
<feature type="compositionally biased region" description="Polar residues" evidence="3">
    <location>
        <begin position="1221"/>
        <end position="1236"/>
    </location>
</feature>
<proteinExistence type="predicted"/>
<keyword evidence="5" id="KW-1185">Reference proteome</keyword>
<feature type="compositionally biased region" description="Acidic residues" evidence="3">
    <location>
        <begin position="1269"/>
        <end position="1279"/>
    </location>
</feature>
<dbReference type="Pfam" id="PF13855">
    <property type="entry name" value="LRR_8"/>
    <property type="match status" value="1"/>
</dbReference>